<evidence type="ECO:0000313" key="2">
    <source>
        <dbReference type="EMBL" id="ABZ74214.1"/>
    </source>
</evidence>
<protein>
    <recommendedName>
        <fullName evidence="1">SnoaL-like domain-containing protein</fullName>
    </recommendedName>
</protein>
<gene>
    <name evidence="2" type="ordered locus">Caul_5094</name>
</gene>
<sequence length="130" mass="14174">MSHADQTAANRDLVVAFVTAAFIDRDVTAPERFLAADYKQHNPTIPNGPEVIPGVIASLPEDFKYEVGMVAADGDIVMVHGRFEGWGPKPLVAVDIFRVADGKVAEHWDVMQEEVPTEATANGNPMFTRP</sequence>
<geneLocation type="plasmid" evidence="2">
    <name>pCAUL01</name>
</geneLocation>
<dbReference type="KEGG" id="cak:Caul_5094"/>
<feature type="domain" description="SnoaL-like" evidence="1">
    <location>
        <begin position="15"/>
        <end position="107"/>
    </location>
</feature>
<dbReference type="InterPro" id="IPR032710">
    <property type="entry name" value="NTF2-like_dom_sf"/>
</dbReference>
<dbReference type="SUPFAM" id="SSF54427">
    <property type="entry name" value="NTF2-like"/>
    <property type="match status" value="1"/>
</dbReference>
<dbReference type="InterPro" id="IPR037401">
    <property type="entry name" value="SnoaL-like"/>
</dbReference>
<dbReference type="Gene3D" id="3.10.450.50">
    <property type="match status" value="1"/>
</dbReference>
<dbReference type="EMBL" id="CP000928">
    <property type="protein sequence ID" value="ABZ74214.1"/>
    <property type="molecule type" value="Genomic_DNA"/>
</dbReference>
<reference evidence="2" key="1">
    <citation type="submission" date="2008-01" db="EMBL/GenBank/DDBJ databases">
        <title>Complete sequence of plasmid1 pCAUL01 of Caulobacter sp. K31.</title>
        <authorList>
            <consortium name="US DOE Joint Genome Institute"/>
            <person name="Copeland A."/>
            <person name="Lucas S."/>
            <person name="Lapidus A."/>
            <person name="Barry K."/>
            <person name="Glavina del Rio T."/>
            <person name="Dalin E."/>
            <person name="Tice H."/>
            <person name="Pitluck S."/>
            <person name="Bruce D."/>
            <person name="Goodwin L."/>
            <person name="Thompson L.S."/>
            <person name="Brettin T."/>
            <person name="Detter J.C."/>
            <person name="Han C."/>
            <person name="Schmutz J."/>
            <person name="Larimer F."/>
            <person name="Land M."/>
            <person name="Hauser L."/>
            <person name="Kyrpides N."/>
            <person name="Kim E."/>
            <person name="Stephens C."/>
            <person name="Richardson P."/>
        </authorList>
    </citation>
    <scope>NUCLEOTIDE SEQUENCE [LARGE SCALE GENOMIC DNA]</scope>
    <source>
        <strain evidence="2">K31</strain>
        <plasmid evidence="2">pCAUL01</plasmid>
    </source>
</reference>
<dbReference type="OrthoDB" id="8849037at2"/>
<keyword evidence="2" id="KW-0614">Plasmid</keyword>
<proteinExistence type="predicted"/>
<dbReference type="AlphaFoldDB" id="B0T939"/>
<dbReference type="HOGENOM" id="CLU_100997_2_1_5"/>
<accession>B0T939</accession>
<organism evidence="2">
    <name type="scientific">Caulobacter sp. (strain K31)</name>
    <dbReference type="NCBI Taxonomy" id="366602"/>
    <lineage>
        <taxon>Bacteria</taxon>
        <taxon>Pseudomonadati</taxon>
        <taxon>Pseudomonadota</taxon>
        <taxon>Alphaproteobacteria</taxon>
        <taxon>Caulobacterales</taxon>
        <taxon>Caulobacteraceae</taxon>
        <taxon>Caulobacter</taxon>
    </lineage>
</organism>
<name>B0T939_CAUSK</name>
<dbReference type="Pfam" id="PF12680">
    <property type="entry name" value="SnoaL_2"/>
    <property type="match status" value="1"/>
</dbReference>
<evidence type="ECO:0000259" key="1">
    <source>
        <dbReference type="Pfam" id="PF12680"/>
    </source>
</evidence>